<feature type="region of interest" description="Disordered" evidence="1">
    <location>
        <begin position="57"/>
        <end position="77"/>
    </location>
</feature>
<reference evidence="2 3" key="1">
    <citation type="journal article" date="2009" name="PLoS Genet.">
        <title>The genome of Nectria haematococca: contribution of supernumerary chromosomes to gene expansion.</title>
        <authorList>
            <person name="Coleman J.J."/>
            <person name="Rounsley S.D."/>
            <person name="Rodriguez-Carres M."/>
            <person name="Kuo A."/>
            <person name="Wasmann C.C."/>
            <person name="Grimwood J."/>
            <person name="Schmutz J."/>
            <person name="Taga M."/>
            <person name="White G.J."/>
            <person name="Zhou S."/>
            <person name="Schwartz D.C."/>
            <person name="Freitag M."/>
            <person name="Ma L.J."/>
            <person name="Danchin E.G."/>
            <person name="Henrissat B."/>
            <person name="Coutinho P.M."/>
            <person name="Nelson D.R."/>
            <person name="Straney D."/>
            <person name="Napoli C.A."/>
            <person name="Barker B.M."/>
            <person name="Gribskov M."/>
            <person name="Rep M."/>
            <person name="Kroken S."/>
            <person name="Molnar I."/>
            <person name="Rensing C."/>
            <person name="Kennell J.C."/>
            <person name="Zamora J."/>
            <person name="Farman M.L."/>
            <person name="Selker E.U."/>
            <person name="Salamov A."/>
            <person name="Shapiro H."/>
            <person name="Pangilinan J."/>
            <person name="Lindquist E."/>
            <person name="Lamers C."/>
            <person name="Grigoriev I.V."/>
            <person name="Geiser D.M."/>
            <person name="Covert S.F."/>
            <person name="Temporini E."/>
            <person name="Vanetten H.D."/>
        </authorList>
    </citation>
    <scope>NUCLEOTIDE SEQUENCE [LARGE SCALE GENOMIC DNA]</scope>
    <source>
        <strain evidence="3">ATCC MYA-4622 / CBS 123669 / FGSC 9596 / NRRL 45880 / 77-13-4</strain>
    </source>
</reference>
<evidence type="ECO:0000256" key="1">
    <source>
        <dbReference type="SAM" id="MobiDB-lite"/>
    </source>
</evidence>
<keyword evidence="3" id="KW-1185">Reference proteome</keyword>
<dbReference type="AlphaFoldDB" id="C7ZPC5"/>
<feature type="compositionally biased region" description="Low complexity" evidence="1">
    <location>
        <begin position="192"/>
        <end position="202"/>
    </location>
</feature>
<accession>C7ZPC5</accession>
<dbReference type="HOGENOM" id="CLU_1354949_0_0_1"/>
<dbReference type="VEuPathDB" id="FungiDB:NECHADRAFT_85671"/>
<evidence type="ECO:0000313" key="2">
    <source>
        <dbReference type="EMBL" id="EEU34117.1"/>
    </source>
</evidence>
<dbReference type="InParanoid" id="C7ZPC5"/>
<gene>
    <name evidence="2" type="ORF">NECHADRAFT_85671</name>
</gene>
<name>C7ZPC5_FUSV7</name>
<dbReference type="EMBL" id="GG698970">
    <property type="protein sequence ID" value="EEU34117.1"/>
    <property type="molecule type" value="Genomic_DNA"/>
</dbReference>
<dbReference type="Proteomes" id="UP000005206">
    <property type="component" value="Chromosome 10"/>
</dbReference>
<sequence length="202" mass="22521">MDRLSEVNSPAGISHNNQGSIWSPLYSASYGILLDPVSDGWVVWVLWSTGTSDENTVNWETTREPSPDPDFPCSRRGGRTVRWPSPLQDTESAKHNLSPVVKLWRKVGECRRERPPFRPWADRTSPKMSNFNQGTSWISSGRGGRGSTRSTKIGREKDKSKQFSQVTTRERLGNKSLDVGGPKYHNLGGGSTSRSSTRPLFS</sequence>
<protein>
    <submittedName>
        <fullName evidence="2">Uncharacterized protein</fullName>
    </submittedName>
</protein>
<evidence type="ECO:0000313" key="3">
    <source>
        <dbReference type="Proteomes" id="UP000005206"/>
    </source>
</evidence>
<dbReference type="RefSeq" id="XP_003039830.1">
    <property type="nucleotide sequence ID" value="XM_003039784.1"/>
</dbReference>
<proteinExistence type="predicted"/>
<dbReference type="GeneID" id="9677681"/>
<dbReference type="KEGG" id="nhe:NECHADRAFT_85671"/>
<feature type="region of interest" description="Disordered" evidence="1">
    <location>
        <begin position="117"/>
        <end position="202"/>
    </location>
</feature>
<organism evidence="2 3">
    <name type="scientific">Fusarium vanettenii (strain ATCC MYA-4622 / CBS 123669 / FGSC 9596 / NRRL 45880 / 77-13-4)</name>
    <name type="common">Fusarium solani subsp. pisi</name>
    <dbReference type="NCBI Taxonomy" id="660122"/>
    <lineage>
        <taxon>Eukaryota</taxon>
        <taxon>Fungi</taxon>
        <taxon>Dikarya</taxon>
        <taxon>Ascomycota</taxon>
        <taxon>Pezizomycotina</taxon>
        <taxon>Sordariomycetes</taxon>
        <taxon>Hypocreomycetidae</taxon>
        <taxon>Hypocreales</taxon>
        <taxon>Nectriaceae</taxon>
        <taxon>Fusarium</taxon>
        <taxon>Fusarium solani species complex</taxon>
        <taxon>Fusarium vanettenii</taxon>
    </lineage>
</organism>